<dbReference type="GO" id="GO:0005886">
    <property type="term" value="C:plasma membrane"/>
    <property type="evidence" value="ECO:0007669"/>
    <property type="project" value="UniProtKB-SubCell"/>
</dbReference>
<evidence type="ECO:0000256" key="3">
    <source>
        <dbReference type="ARBA" id="ARBA00022475"/>
    </source>
</evidence>
<dbReference type="PANTHER" id="PTHR23501:SF191">
    <property type="entry name" value="VACUOLAR BASIC AMINO ACID TRANSPORTER 4"/>
    <property type="match status" value="1"/>
</dbReference>
<dbReference type="SUPFAM" id="SSF103473">
    <property type="entry name" value="MFS general substrate transporter"/>
    <property type="match status" value="1"/>
</dbReference>
<dbReference type="CDD" id="cd17502">
    <property type="entry name" value="MFS_Azr1_MDR_like"/>
    <property type="match status" value="1"/>
</dbReference>
<keyword evidence="2" id="KW-0813">Transport</keyword>
<dbReference type="InterPro" id="IPR011701">
    <property type="entry name" value="MFS"/>
</dbReference>
<feature type="transmembrane region" description="Helical" evidence="7">
    <location>
        <begin position="391"/>
        <end position="415"/>
    </location>
</feature>
<feature type="transmembrane region" description="Helical" evidence="7">
    <location>
        <begin position="167"/>
        <end position="185"/>
    </location>
</feature>
<feature type="transmembrane region" description="Helical" evidence="7">
    <location>
        <begin position="299"/>
        <end position="324"/>
    </location>
</feature>
<dbReference type="Gene3D" id="1.20.1720.10">
    <property type="entry name" value="Multidrug resistance protein D"/>
    <property type="match status" value="1"/>
</dbReference>
<evidence type="ECO:0000313" key="10">
    <source>
        <dbReference type="Proteomes" id="UP000553059"/>
    </source>
</evidence>
<feature type="transmembrane region" description="Helical" evidence="7">
    <location>
        <begin position="355"/>
        <end position="379"/>
    </location>
</feature>
<feature type="transmembrane region" description="Helical" evidence="7">
    <location>
        <begin position="224"/>
        <end position="244"/>
    </location>
</feature>
<keyword evidence="6 7" id="KW-0472">Membrane</keyword>
<feature type="transmembrane region" description="Helical" evidence="7">
    <location>
        <begin position="77"/>
        <end position="96"/>
    </location>
</feature>
<dbReference type="PRINTS" id="PR01036">
    <property type="entry name" value="TCRTETB"/>
</dbReference>
<keyword evidence="5 7" id="KW-1133">Transmembrane helix</keyword>
<evidence type="ECO:0000256" key="5">
    <source>
        <dbReference type="ARBA" id="ARBA00022989"/>
    </source>
</evidence>
<dbReference type="InterPro" id="IPR020846">
    <property type="entry name" value="MFS_dom"/>
</dbReference>
<dbReference type="AlphaFoldDB" id="A0A7C7D5A3"/>
<feature type="transmembrane region" description="Helical" evidence="7">
    <location>
        <begin position="141"/>
        <end position="161"/>
    </location>
</feature>
<feature type="transmembrane region" description="Helical" evidence="7">
    <location>
        <begin position="12"/>
        <end position="34"/>
    </location>
</feature>
<dbReference type="Gene3D" id="1.20.1250.20">
    <property type="entry name" value="MFS general substrate transporter like domains"/>
    <property type="match status" value="1"/>
</dbReference>
<feature type="transmembrane region" description="Helical" evidence="7">
    <location>
        <begin position="46"/>
        <end position="65"/>
    </location>
</feature>
<evidence type="ECO:0000256" key="4">
    <source>
        <dbReference type="ARBA" id="ARBA00022692"/>
    </source>
</evidence>
<feature type="transmembrane region" description="Helical" evidence="7">
    <location>
        <begin position="469"/>
        <end position="488"/>
    </location>
</feature>
<evidence type="ECO:0000256" key="2">
    <source>
        <dbReference type="ARBA" id="ARBA00022448"/>
    </source>
</evidence>
<evidence type="ECO:0000259" key="8">
    <source>
        <dbReference type="PROSITE" id="PS50850"/>
    </source>
</evidence>
<feature type="transmembrane region" description="Helical" evidence="7">
    <location>
        <begin position="264"/>
        <end position="287"/>
    </location>
</feature>
<feature type="transmembrane region" description="Helical" evidence="7">
    <location>
        <begin position="331"/>
        <end position="349"/>
    </location>
</feature>
<dbReference type="Proteomes" id="UP000553059">
    <property type="component" value="Unassembled WGS sequence"/>
</dbReference>
<evidence type="ECO:0000256" key="6">
    <source>
        <dbReference type="ARBA" id="ARBA00023136"/>
    </source>
</evidence>
<dbReference type="Pfam" id="PF07690">
    <property type="entry name" value="MFS_1"/>
    <property type="match status" value="2"/>
</dbReference>
<comment type="subcellular location">
    <subcellularLocation>
        <location evidence="1">Cell membrane</location>
        <topology evidence="1">Multi-pass membrane protein</topology>
    </subcellularLocation>
</comment>
<dbReference type="InterPro" id="IPR036259">
    <property type="entry name" value="MFS_trans_sf"/>
</dbReference>
<dbReference type="FunFam" id="1.20.1720.10:FF:000004">
    <property type="entry name" value="EmrB/QacA family drug resistance transporter"/>
    <property type="match status" value="1"/>
</dbReference>
<feature type="transmembrane region" description="Helical" evidence="7">
    <location>
        <begin position="102"/>
        <end position="129"/>
    </location>
</feature>
<evidence type="ECO:0000313" key="9">
    <source>
        <dbReference type="EMBL" id="HHY26575.1"/>
    </source>
</evidence>
<accession>A0A7C7D5A3</accession>
<keyword evidence="3" id="KW-1003">Cell membrane</keyword>
<evidence type="ECO:0000256" key="1">
    <source>
        <dbReference type="ARBA" id="ARBA00004651"/>
    </source>
</evidence>
<reference evidence="9 10" key="1">
    <citation type="journal article" date="2020" name="Biotechnol. Biofuels">
        <title>New insights from the biogas microbiome by comprehensive genome-resolved metagenomics of nearly 1600 species originating from multiple anaerobic digesters.</title>
        <authorList>
            <person name="Campanaro S."/>
            <person name="Treu L."/>
            <person name="Rodriguez-R L.M."/>
            <person name="Kovalovszki A."/>
            <person name="Ziels R.M."/>
            <person name="Maus I."/>
            <person name="Zhu X."/>
            <person name="Kougias P.G."/>
            <person name="Basile A."/>
            <person name="Luo G."/>
            <person name="Schluter A."/>
            <person name="Konstantinidis K.T."/>
            <person name="Angelidaki I."/>
        </authorList>
    </citation>
    <scope>NUCLEOTIDE SEQUENCE [LARGE SCALE GENOMIC DNA]</scope>
    <source>
        <strain evidence="9">AS05jafATM_4</strain>
    </source>
</reference>
<dbReference type="EMBL" id="DUTF01000168">
    <property type="protein sequence ID" value="HHY26575.1"/>
    <property type="molecule type" value="Genomic_DNA"/>
</dbReference>
<organism evidence="9 10">
    <name type="scientific">Desulfitobacterium dehalogenans</name>
    <dbReference type="NCBI Taxonomy" id="36854"/>
    <lineage>
        <taxon>Bacteria</taxon>
        <taxon>Bacillati</taxon>
        <taxon>Bacillota</taxon>
        <taxon>Clostridia</taxon>
        <taxon>Eubacteriales</taxon>
        <taxon>Desulfitobacteriaceae</taxon>
        <taxon>Desulfitobacterium</taxon>
    </lineage>
</organism>
<sequence length="497" mass="53476">MDTAQKSNRSLVLTCIMLATFMSAIEGTIVATAMPSIVADLGGFSSFSWVFSAFLLSQAITIPIYGKLADLYGRKPIFFIGVIIFLIGSVLCGFATTMNSLILFRLIQGVGAGAVQPISATIVGDIFAAHERAKVQGYISGVWGVASVIGPALGAVFVQYIHWAWVFWVNIPIGIISMAGIYFFFHESVKKQSHEIDYAGSGLIFLAVSALMFILIQGGVVWPWVSWQVGGLLAFILVVLILFVRQEERAKEPVMPLGLWKDRLITLSNLATLTTGMLMIGVSTFVPTFVQGVMGQPPIIAGFALTAMSIGWTVAAALVGLIMVKVGFRPTAISGGVFLLAGSILYLIIQPQMGWLWVAAGSFIVGIGMGLTRTVFIVAIQNSVHWEMRGVATATNMFMSILGNTLGAGLLAGILNGRLLNYLNLRAADINIPVSIDLVNTILDPQRMATIPTHITAIVKEGLASSLHYVFWCILLMAIISTVLLIFLPAERRGEAE</sequence>
<dbReference type="PROSITE" id="PS50850">
    <property type="entry name" value="MFS"/>
    <property type="match status" value="1"/>
</dbReference>
<protein>
    <submittedName>
        <fullName evidence="9">MFS transporter</fullName>
    </submittedName>
</protein>
<name>A0A7C7D5A3_9FIRM</name>
<comment type="caution">
    <text evidence="9">The sequence shown here is derived from an EMBL/GenBank/DDBJ whole genome shotgun (WGS) entry which is preliminary data.</text>
</comment>
<proteinExistence type="predicted"/>
<feature type="transmembrane region" description="Helical" evidence="7">
    <location>
        <begin position="197"/>
        <end position="218"/>
    </location>
</feature>
<dbReference type="GO" id="GO:0022857">
    <property type="term" value="F:transmembrane transporter activity"/>
    <property type="evidence" value="ECO:0007669"/>
    <property type="project" value="InterPro"/>
</dbReference>
<feature type="domain" description="Major facilitator superfamily (MFS) profile" evidence="8">
    <location>
        <begin position="12"/>
        <end position="493"/>
    </location>
</feature>
<dbReference type="PANTHER" id="PTHR23501">
    <property type="entry name" value="MAJOR FACILITATOR SUPERFAMILY"/>
    <property type="match status" value="1"/>
</dbReference>
<keyword evidence="4 7" id="KW-0812">Transmembrane</keyword>
<evidence type="ECO:0000256" key="7">
    <source>
        <dbReference type="SAM" id="Phobius"/>
    </source>
</evidence>
<gene>
    <name evidence="9" type="ORF">GX523_07470</name>
</gene>